<protein>
    <recommendedName>
        <fullName evidence="4">Secreted protein</fullName>
    </recommendedName>
</protein>
<keyword evidence="3" id="KW-1185">Reference proteome</keyword>
<evidence type="ECO:0000256" key="1">
    <source>
        <dbReference type="SAM" id="SignalP"/>
    </source>
</evidence>
<feature type="chain" id="PRO_5047244112" description="Secreted protein" evidence="1">
    <location>
        <begin position="30"/>
        <end position="83"/>
    </location>
</feature>
<dbReference type="Proteomes" id="UP001497512">
    <property type="component" value="Chromosome 2"/>
</dbReference>
<organism evidence="2 3">
    <name type="scientific">Sphagnum troendelagicum</name>
    <dbReference type="NCBI Taxonomy" id="128251"/>
    <lineage>
        <taxon>Eukaryota</taxon>
        <taxon>Viridiplantae</taxon>
        <taxon>Streptophyta</taxon>
        <taxon>Embryophyta</taxon>
        <taxon>Bryophyta</taxon>
        <taxon>Sphagnophytina</taxon>
        <taxon>Sphagnopsida</taxon>
        <taxon>Sphagnales</taxon>
        <taxon>Sphagnaceae</taxon>
        <taxon>Sphagnum</taxon>
    </lineage>
</organism>
<name>A0ABP0U8M4_9BRYO</name>
<gene>
    <name evidence="2" type="ORF">CSSPTR1EN2_LOCUS12796</name>
</gene>
<sequence>MKRRRNKKGCLSFLFSACILFLDTVIVCSSGTEPFKHIFNSGALRLDLDLARSVSVFFELCGSTASLHRSLEEKIGEKHCCHV</sequence>
<reference evidence="2" key="1">
    <citation type="submission" date="2024-02" db="EMBL/GenBank/DDBJ databases">
        <authorList>
            <consortium name="ELIXIR-Norway"/>
            <consortium name="Elixir Norway"/>
        </authorList>
    </citation>
    <scope>NUCLEOTIDE SEQUENCE</scope>
</reference>
<proteinExistence type="predicted"/>
<evidence type="ECO:0000313" key="3">
    <source>
        <dbReference type="Proteomes" id="UP001497512"/>
    </source>
</evidence>
<evidence type="ECO:0000313" key="2">
    <source>
        <dbReference type="EMBL" id="CAK9215567.1"/>
    </source>
</evidence>
<keyword evidence="1" id="KW-0732">Signal</keyword>
<feature type="signal peptide" evidence="1">
    <location>
        <begin position="1"/>
        <end position="29"/>
    </location>
</feature>
<accession>A0ABP0U8M4</accession>
<evidence type="ECO:0008006" key="4">
    <source>
        <dbReference type="Google" id="ProtNLM"/>
    </source>
</evidence>
<dbReference type="EMBL" id="OZ019894">
    <property type="protein sequence ID" value="CAK9215567.1"/>
    <property type="molecule type" value="Genomic_DNA"/>
</dbReference>